<protein>
    <submittedName>
        <fullName evidence="3">DUF5106 domain-containing protein</fullName>
    </submittedName>
</protein>
<gene>
    <name evidence="3" type="ORF">BacF7301_17565</name>
</gene>
<keyword evidence="1" id="KW-0732">Signal</keyword>
<evidence type="ECO:0000313" key="3">
    <source>
        <dbReference type="EMBL" id="QIU95847.1"/>
    </source>
</evidence>
<feature type="domain" description="DUF5106" evidence="2">
    <location>
        <begin position="46"/>
        <end position="157"/>
    </location>
</feature>
<evidence type="ECO:0000256" key="1">
    <source>
        <dbReference type="SAM" id="SignalP"/>
    </source>
</evidence>
<feature type="signal peptide" evidence="1">
    <location>
        <begin position="1"/>
        <end position="27"/>
    </location>
</feature>
<proteinExistence type="predicted"/>
<reference evidence="3 4" key="1">
    <citation type="submission" date="2020-03" db="EMBL/GenBank/DDBJ databases">
        <title>Genomic analysis of Bacteroides faecium CBA7301.</title>
        <authorList>
            <person name="Kim J."/>
            <person name="Roh S.W."/>
        </authorList>
    </citation>
    <scope>NUCLEOTIDE SEQUENCE [LARGE SCALE GENOMIC DNA]</scope>
    <source>
        <strain evidence="3 4">CBA7301</strain>
    </source>
</reference>
<organism evidence="3 4">
    <name type="scientific">Bacteroides faecium</name>
    <dbReference type="NCBI Taxonomy" id="2715212"/>
    <lineage>
        <taxon>Bacteria</taxon>
        <taxon>Pseudomonadati</taxon>
        <taxon>Bacteroidota</taxon>
        <taxon>Bacteroidia</taxon>
        <taxon>Bacteroidales</taxon>
        <taxon>Bacteroidaceae</taxon>
        <taxon>Bacteroides</taxon>
    </lineage>
</organism>
<keyword evidence="4" id="KW-1185">Reference proteome</keyword>
<dbReference type="EMBL" id="CP050831">
    <property type="protein sequence ID" value="QIU95847.1"/>
    <property type="molecule type" value="Genomic_DNA"/>
</dbReference>
<dbReference type="InterPro" id="IPR033395">
    <property type="entry name" value="DUF5106"/>
</dbReference>
<sequence>MNKRRIKLRFYTISGMFLFLCTCSANRDKPNTATVQHKDTVSVDCFWNMYDFADTVRWTNKSVTTERMLVDYLSRLSGLTENKACESLRKLVLRTKVNEMVSHWFLKQLERHLYEPDSPLRNDNYYISVLEETLVSGHLNGMMRVRPLYQLKMLKKNRAGTKAADFDFILPTGKHQNLWDIPAKYTILLFYDPDCIHCWELMRELSEASIINSCLQHNGLALPQLALITICTEGDMETWKEYQHSLPSPWVNGYDARNILLEKELYSLRSLPSIYLLGENKQVLLKEPSSISEVINYLLNEYDITK</sequence>
<feature type="chain" id="PRO_5026168982" evidence="1">
    <location>
        <begin position="28"/>
        <end position="306"/>
    </location>
</feature>
<dbReference type="Pfam" id="PF17127">
    <property type="entry name" value="DUF5106"/>
    <property type="match status" value="1"/>
</dbReference>
<accession>A0A6H0KTS2</accession>
<dbReference type="Proteomes" id="UP000501780">
    <property type="component" value="Chromosome"/>
</dbReference>
<evidence type="ECO:0000313" key="4">
    <source>
        <dbReference type="Proteomes" id="UP000501780"/>
    </source>
</evidence>
<name>A0A6H0KTS2_9BACE</name>
<evidence type="ECO:0000259" key="2">
    <source>
        <dbReference type="Pfam" id="PF17127"/>
    </source>
</evidence>
<dbReference type="Gene3D" id="3.40.30.10">
    <property type="entry name" value="Glutaredoxin"/>
    <property type="match status" value="1"/>
</dbReference>
<dbReference type="SUPFAM" id="SSF52833">
    <property type="entry name" value="Thioredoxin-like"/>
    <property type="match status" value="1"/>
</dbReference>
<dbReference type="AlphaFoldDB" id="A0A6H0KTS2"/>
<dbReference type="InterPro" id="IPR036249">
    <property type="entry name" value="Thioredoxin-like_sf"/>
</dbReference>
<dbReference type="KEGG" id="bfc:BacF7301_17565"/>